<dbReference type="EMBL" id="BTPU01000046">
    <property type="protein sequence ID" value="GMQ63576.1"/>
    <property type="molecule type" value="Genomic_DNA"/>
</dbReference>
<evidence type="ECO:0000313" key="2">
    <source>
        <dbReference type="Proteomes" id="UP001374599"/>
    </source>
</evidence>
<gene>
    <name evidence="1" type="ORF">AN2V17_28100</name>
</gene>
<organism evidence="1 2">
    <name type="scientific">Vallitalea maricola</name>
    <dbReference type="NCBI Taxonomy" id="3074433"/>
    <lineage>
        <taxon>Bacteria</taxon>
        <taxon>Bacillati</taxon>
        <taxon>Bacillota</taxon>
        <taxon>Clostridia</taxon>
        <taxon>Lachnospirales</taxon>
        <taxon>Vallitaleaceae</taxon>
        <taxon>Vallitalea</taxon>
    </lineage>
</organism>
<comment type="caution">
    <text evidence="1">The sequence shown here is derived from an EMBL/GenBank/DDBJ whole genome shotgun (WGS) entry which is preliminary data.</text>
</comment>
<keyword evidence="2" id="KW-1185">Reference proteome</keyword>
<name>A0ACB5UM71_9FIRM</name>
<sequence>MNPWLKVPYEDYERHMSDEDVCQLQTLNLIFKTHVKNLKPKSVLVLGCTGGNGFEHINDEITEIVVGVDINKDYLDRCRKLYSNKNYILDLRCMDISTEDILIQNIDFISCALLLEYVDNQALLSKIKKVMDKSSKLNIVI</sequence>
<accession>A0ACB5UM71</accession>
<dbReference type="Proteomes" id="UP001374599">
    <property type="component" value="Unassembled WGS sequence"/>
</dbReference>
<protein>
    <submittedName>
        <fullName evidence="1">Uncharacterized protein</fullName>
    </submittedName>
</protein>
<proteinExistence type="predicted"/>
<reference evidence="1" key="1">
    <citation type="submission" date="2023-09" db="EMBL/GenBank/DDBJ databases">
        <title>Vallitalea sediminicola and Vallitalea maricola sp. nov., anaerobic bacteria isolated from marine sediment.</title>
        <authorList>
            <person name="Hirano S."/>
            <person name="Maeda A."/>
            <person name="Terahara T."/>
            <person name="Mori K."/>
            <person name="Hamada M."/>
            <person name="Matsumoto R."/>
            <person name="Kobayashi T."/>
        </authorList>
    </citation>
    <scope>NUCLEOTIDE SEQUENCE</scope>
    <source>
        <strain evidence="1">AN17-2</strain>
    </source>
</reference>
<evidence type="ECO:0000313" key="1">
    <source>
        <dbReference type="EMBL" id="GMQ63576.1"/>
    </source>
</evidence>